<feature type="compositionally biased region" description="Basic residues" evidence="1">
    <location>
        <begin position="416"/>
        <end position="425"/>
    </location>
</feature>
<feature type="compositionally biased region" description="Low complexity" evidence="1">
    <location>
        <begin position="317"/>
        <end position="326"/>
    </location>
</feature>
<feature type="compositionally biased region" description="Polar residues" evidence="1">
    <location>
        <begin position="429"/>
        <end position="441"/>
    </location>
</feature>
<feature type="region of interest" description="Disordered" evidence="1">
    <location>
        <begin position="755"/>
        <end position="804"/>
    </location>
</feature>
<dbReference type="Proteomes" id="UP000756346">
    <property type="component" value="Unassembled WGS sequence"/>
</dbReference>
<feature type="compositionally biased region" description="Polar residues" evidence="1">
    <location>
        <begin position="85"/>
        <end position="107"/>
    </location>
</feature>
<feature type="compositionally biased region" description="Polar residues" evidence="1">
    <location>
        <begin position="448"/>
        <end position="463"/>
    </location>
</feature>
<dbReference type="RefSeq" id="XP_046018428.1">
    <property type="nucleotide sequence ID" value="XM_046157842.1"/>
</dbReference>
<feature type="region of interest" description="Disordered" evidence="1">
    <location>
        <begin position="242"/>
        <end position="508"/>
    </location>
</feature>
<feature type="compositionally biased region" description="Polar residues" evidence="1">
    <location>
        <begin position="499"/>
        <end position="508"/>
    </location>
</feature>
<feature type="compositionally biased region" description="Low complexity" evidence="1">
    <location>
        <begin position="464"/>
        <end position="480"/>
    </location>
</feature>
<accession>A0A9P8YI06</accession>
<comment type="caution">
    <text evidence="2">The sequence shown here is derived from an EMBL/GenBank/DDBJ whole genome shotgun (WGS) entry which is preliminary data.</text>
</comment>
<evidence type="ECO:0000313" key="2">
    <source>
        <dbReference type="EMBL" id="KAH7040373.1"/>
    </source>
</evidence>
<evidence type="ECO:0008006" key="4">
    <source>
        <dbReference type="Google" id="ProtNLM"/>
    </source>
</evidence>
<proteinExistence type="predicted"/>
<evidence type="ECO:0000256" key="1">
    <source>
        <dbReference type="SAM" id="MobiDB-lite"/>
    </source>
</evidence>
<dbReference type="AlphaFoldDB" id="A0A9P8YI06"/>
<organism evidence="2 3">
    <name type="scientific">Microdochium trichocladiopsis</name>
    <dbReference type="NCBI Taxonomy" id="1682393"/>
    <lineage>
        <taxon>Eukaryota</taxon>
        <taxon>Fungi</taxon>
        <taxon>Dikarya</taxon>
        <taxon>Ascomycota</taxon>
        <taxon>Pezizomycotina</taxon>
        <taxon>Sordariomycetes</taxon>
        <taxon>Xylariomycetidae</taxon>
        <taxon>Xylariales</taxon>
        <taxon>Microdochiaceae</taxon>
        <taxon>Microdochium</taxon>
    </lineage>
</organism>
<feature type="compositionally biased region" description="Pro residues" evidence="1">
    <location>
        <begin position="785"/>
        <end position="796"/>
    </location>
</feature>
<keyword evidence="3" id="KW-1185">Reference proteome</keyword>
<gene>
    <name evidence="2" type="ORF">B0I36DRAFT_357683</name>
</gene>
<protein>
    <recommendedName>
        <fullName evidence="4">General negative regulator of transcription subunit 4</fullName>
    </recommendedName>
</protein>
<reference evidence="2" key="1">
    <citation type="journal article" date="2021" name="Nat. Commun.">
        <title>Genetic determinants of endophytism in the Arabidopsis root mycobiome.</title>
        <authorList>
            <person name="Mesny F."/>
            <person name="Miyauchi S."/>
            <person name="Thiergart T."/>
            <person name="Pickel B."/>
            <person name="Atanasova L."/>
            <person name="Karlsson M."/>
            <person name="Huettel B."/>
            <person name="Barry K.W."/>
            <person name="Haridas S."/>
            <person name="Chen C."/>
            <person name="Bauer D."/>
            <person name="Andreopoulos W."/>
            <person name="Pangilinan J."/>
            <person name="LaButti K."/>
            <person name="Riley R."/>
            <person name="Lipzen A."/>
            <person name="Clum A."/>
            <person name="Drula E."/>
            <person name="Henrissat B."/>
            <person name="Kohler A."/>
            <person name="Grigoriev I.V."/>
            <person name="Martin F.M."/>
            <person name="Hacquard S."/>
        </authorList>
    </citation>
    <scope>NUCLEOTIDE SEQUENCE</scope>
    <source>
        <strain evidence="2">MPI-CAGE-CH-0230</strain>
    </source>
</reference>
<dbReference type="EMBL" id="JAGTJQ010000001">
    <property type="protein sequence ID" value="KAH7040373.1"/>
    <property type="molecule type" value="Genomic_DNA"/>
</dbReference>
<evidence type="ECO:0000313" key="3">
    <source>
        <dbReference type="Proteomes" id="UP000756346"/>
    </source>
</evidence>
<feature type="compositionally biased region" description="Low complexity" evidence="1">
    <location>
        <begin position="349"/>
        <end position="363"/>
    </location>
</feature>
<feature type="region of interest" description="Disordered" evidence="1">
    <location>
        <begin position="163"/>
        <end position="228"/>
    </location>
</feature>
<dbReference type="GeneID" id="70187388"/>
<feature type="region of interest" description="Disordered" evidence="1">
    <location>
        <begin position="85"/>
        <end position="111"/>
    </location>
</feature>
<feature type="compositionally biased region" description="Polar residues" evidence="1">
    <location>
        <begin position="279"/>
        <end position="291"/>
    </location>
</feature>
<dbReference type="OrthoDB" id="1923159at2759"/>
<sequence length="843" mass="88766">MVVFHESIITGIMYNVEDDGWLVSPDDDDLSFGEAITSIDALVSDDDQFAFDPPLSLKPAGTTTPIIPPGFDLPQLHPLLSMVERSQTPASQAQNDKAAKTQPQTRPATPLVATPLRSTTPLAVETLSKPSAGSSAKKTIKELAAKSGLSSDIAAQAVKEAKPSTMLQEEDFPTLGSVKTASPLKTKAVSGKVQDVSRGTPEKKKRNADPAKANKGQSAAAPSELVERPALNTLDIAAATKGAATPADIKNDDKVPEASAPGSSPKPKSQPSSAVPSAISTPTLSTATISSPLARAAPKTLRLVQTPKTETPPAIPPAALASIRAAGIGGPNSRPATPATPATELNSETASVISASVSASRTSSPPPASRIGAAAVRTTTKSQQRKERKEASKKAVADIAETKPVETEVEIAPILGRKKKQKKDKKVIPQSTGSTRPQTPLDQKKDTSASQGGNLQNTEGLSSSKTAAEVKPAAAPASPAKAKETKGKEVPPQPKSPAQVDTSIRLNESTKTTVLTPDYVTHAPEVKNEQPIEEDLGEIPSISDVLQKLAEDRKIPAVENISLFKSIQGFLQRTEPTPNAPVTAPPNLKSIITKEDEERLNAFQPVRKIVNNQTVLLTPNGDCLLNLSQQEADRFLELQDRLRADSALPTAFAAPRYAPASGFSLVKNRAVPNGTPSFFPAGPDNYPSDPVGKMHREEAISCINQHVLPSLNLGNYKSMGPNANFTKNVNLQQLAPWIYPPSADSDDLRRMFGVRPGDDFGPGDYQGGSGGSPYDDPLGVAGPGGIPPLPGAPGGPSPAIGSTPLMSVDEAETVWASAKKQHDAIDKKLRQLLAKNRRLLEIH</sequence>
<name>A0A9P8YI06_9PEZI</name>
<feature type="compositionally biased region" description="Low complexity" evidence="1">
    <location>
        <begin position="257"/>
        <end position="278"/>
    </location>
</feature>
<feature type="compositionally biased region" description="Basic and acidic residues" evidence="1">
    <location>
        <begin position="384"/>
        <end position="406"/>
    </location>
</feature>